<protein>
    <recommendedName>
        <fullName evidence="4">Nucleoside 2-deoxyribosyltransferase</fullName>
    </recommendedName>
</protein>
<dbReference type="Gene3D" id="3.40.50.450">
    <property type="match status" value="1"/>
</dbReference>
<name>A0A518BR19_9BACT</name>
<proteinExistence type="predicted"/>
<evidence type="ECO:0000256" key="1">
    <source>
        <dbReference type="SAM" id="MobiDB-lite"/>
    </source>
</evidence>
<sequence length="328" mass="36188">MACMEERSQAVCMAAYPFRPIFHKIFEFIISPAARSAGLTPTRSKLELEAGPITEDVLRKLLAARVVVADVTGANANVFYEVGVAHALAKPVVLIRDVTREDGPLSPHSTERPFDLAEYFAIEYDRNEWAWREELAAALEASIVAAMKSPASSIPIPFRGSAPRSEQQPALLSERLSELELKLARHIREGTARGVDPLAFTDSEEIGATRFALSSDSIRPRLAQIRARDARAVEHELQKLARYFSNSEVPSGAQDRQPDERAQIQESVSQLSNRGLTKSEREDAVLAIVHSLQHAGRLSAARATRIATTVDELLWGQTETSPRRGELT</sequence>
<feature type="region of interest" description="Disordered" evidence="1">
    <location>
        <begin position="245"/>
        <end position="276"/>
    </location>
</feature>
<dbReference type="AlphaFoldDB" id="A0A518BR19"/>
<reference evidence="2 3" key="1">
    <citation type="submission" date="2019-02" db="EMBL/GenBank/DDBJ databases">
        <title>Deep-cultivation of Planctomycetes and their phenomic and genomic characterization uncovers novel biology.</title>
        <authorList>
            <person name="Wiegand S."/>
            <person name="Jogler M."/>
            <person name="Boedeker C."/>
            <person name="Pinto D."/>
            <person name="Vollmers J."/>
            <person name="Rivas-Marin E."/>
            <person name="Kohn T."/>
            <person name="Peeters S.H."/>
            <person name="Heuer A."/>
            <person name="Rast P."/>
            <person name="Oberbeckmann S."/>
            <person name="Bunk B."/>
            <person name="Jeske O."/>
            <person name="Meyerdierks A."/>
            <person name="Storesund J.E."/>
            <person name="Kallscheuer N."/>
            <person name="Luecker S."/>
            <person name="Lage O.M."/>
            <person name="Pohl T."/>
            <person name="Merkel B.J."/>
            <person name="Hornburger P."/>
            <person name="Mueller R.-W."/>
            <person name="Bruemmer F."/>
            <person name="Labrenz M."/>
            <person name="Spormann A.M."/>
            <person name="Op den Camp H."/>
            <person name="Overmann J."/>
            <person name="Amann R."/>
            <person name="Jetten M.S.M."/>
            <person name="Mascher T."/>
            <person name="Medema M.H."/>
            <person name="Devos D.P."/>
            <person name="Kaster A.-K."/>
            <person name="Ovreas L."/>
            <person name="Rohde M."/>
            <person name="Galperin M.Y."/>
            <person name="Jogler C."/>
        </authorList>
    </citation>
    <scope>NUCLEOTIDE SEQUENCE [LARGE SCALE GENOMIC DNA]</scope>
    <source>
        <strain evidence="2 3">Pla133</strain>
    </source>
</reference>
<evidence type="ECO:0008006" key="4">
    <source>
        <dbReference type="Google" id="ProtNLM"/>
    </source>
</evidence>
<accession>A0A518BR19</accession>
<dbReference type="EMBL" id="CP036287">
    <property type="protein sequence ID" value="QDU69415.1"/>
    <property type="molecule type" value="Genomic_DNA"/>
</dbReference>
<gene>
    <name evidence="2" type="ORF">Pla133_45350</name>
</gene>
<organism evidence="2 3">
    <name type="scientific">Engelhardtia mirabilis</name>
    <dbReference type="NCBI Taxonomy" id="2528011"/>
    <lineage>
        <taxon>Bacteria</taxon>
        <taxon>Pseudomonadati</taxon>
        <taxon>Planctomycetota</taxon>
        <taxon>Planctomycetia</taxon>
        <taxon>Planctomycetia incertae sedis</taxon>
        <taxon>Engelhardtia</taxon>
    </lineage>
</organism>
<dbReference type="KEGG" id="pbap:Pla133_45350"/>
<evidence type="ECO:0000313" key="3">
    <source>
        <dbReference type="Proteomes" id="UP000316921"/>
    </source>
</evidence>
<feature type="compositionally biased region" description="Polar residues" evidence="1">
    <location>
        <begin position="264"/>
        <end position="276"/>
    </location>
</feature>
<dbReference type="Proteomes" id="UP000316921">
    <property type="component" value="Chromosome"/>
</dbReference>
<dbReference type="SUPFAM" id="SSF52309">
    <property type="entry name" value="N-(deoxy)ribosyltransferase-like"/>
    <property type="match status" value="1"/>
</dbReference>
<evidence type="ECO:0000313" key="2">
    <source>
        <dbReference type="EMBL" id="QDU69415.1"/>
    </source>
</evidence>
<keyword evidence="3" id="KW-1185">Reference proteome</keyword>